<reference evidence="1 2" key="1">
    <citation type="submission" date="2024-05" db="EMBL/GenBank/DDBJ databases">
        <title>Sequence of Lycoming College course isolates.</title>
        <authorList>
            <person name="Reigle C.A."/>
            <person name="Newman J.D."/>
        </authorList>
    </citation>
    <scope>NUCLEOTIDE SEQUENCE [LARGE SCALE GENOMIC DNA]</scope>
    <source>
        <strain evidence="1 2">CAR-09</strain>
    </source>
</reference>
<gene>
    <name evidence="1" type="ORF">ABFE88_24385</name>
</gene>
<protein>
    <submittedName>
        <fullName evidence="1">Uncharacterized protein</fullName>
    </submittedName>
</protein>
<dbReference type="Proteomes" id="UP001424532">
    <property type="component" value="Unassembled WGS sequence"/>
</dbReference>
<evidence type="ECO:0000313" key="1">
    <source>
        <dbReference type="EMBL" id="MEN8642799.1"/>
    </source>
</evidence>
<dbReference type="RefSeq" id="WP_347151642.1">
    <property type="nucleotide sequence ID" value="NZ_JBDLYL010000041.1"/>
</dbReference>
<comment type="caution">
    <text evidence="1">The sequence shown here is derived from an EMBL/GenBank/DDBJ whole genome shotgun (WGS) entry which is preliminary data.</text>
</comment>
<sequence length="335" mass="36343">MVSHQNELQPATLKEADSEGVVSLAALQVGVTVIIPWSELFEVGYRFHISLGEIGAVIDVKNFGNDIECFFPAERLIGMHGQRVKLYYQSFELPVGPSDETTYQFEAALYHPVVDAVIGGLLPRDAVENGYTIKIPVFPGMAVSDTIRLFLACPLLDASKVMDIPVSDTSSPIEVRIGNETSSRADGGNVHIVYQVVRGGAVLNSPAIHFECPKRLQPPMPTHVLSYGAYPVVFMALVEEGDGQFEFYTTPGAPFEQGDEAFLLAFKPTSSISAIAQGAIEQSTGKLKFLLPKDTLLYLFSYGVITLVRRGTTTYSSGMTDVQMPVPEGSTSTPL</sequence>
<keyword evidence="2" id="KW-1185">Reference proteome</keyword>
<proteinExistence type="predicted"/>
<organism evidence="1 2">
    <name type="scientific">Pseudomonas sichuanensis</name>
    <dbReference type="NCBI Taxonomy" id="2213015"/>
    <lineage>
        <taxon>Bacteria</taxon>
        <taxon>Pseudomonadati</taxon>
        <taxon>Pseudomonadota</taxon>
        <taxon>Gammaproteobacteria</taxon>
        <taxon>Pseudomonadales</taxon>
        <taxon>Pseudomonadaceae</taxon>
        <taxon>Pseudomonas</taxon>
    </lineage>
</organism>
<accession>A0ABV0DMI2</accession>
<dbReference type="EMBL" id="JBDLYL010000041">
    <property type="protein sequence ID" value="MEN8642799.1"/>
    <property type="molecule type" value="Genomic_DNA"/>
</dbReference>
<name>A0ABV0DMI2_9PSED</name>
<evidence type="ECO:0000313" key="2">
    <source>
        <dbReference type="Proteomes" id="UP001424532"/>
    </source>
</evidence>